<evidence type="ECO:0000256" key="1">
    <source>
        <dbReference type="ARBA" id="ARBA00004651"/>
    </source>
</evidence>
<feature type="transmembrane region" description="Helical" evidence="7">
    <location>
        <begin position="142"/>
        <end position="165"/>
    </location>
</feature>
<keyword evidence="6 7" id="KW-0472">Membrane</keyword>
<keyword evidence="10" id="KW-1185">Reference proteome</keyword>
<feature type="transmembrane region" description="Helical" evidence="7">
    <location>
        <begin position="12"/>
        <end position="32"/>
    </location>
</feature>
<evidence type="ECO:0000256" key="5">
    <source>
        <dbReference type="ARBA" id="ARBA00022989"/>
    </source>
</evidence>
<feature type="transmembrane region" description="Helical" evidence="7">
    <location>
        <begin position="346"/>
        <end position="365"/>
    </location>
</feature>
<feature type="transmembrane region" description="Helical" evidence="7">
    <location>
        <begin position="371"/>
        <end position="389"/>
    </location>
</feature>
<feature type="transmembrane region" description="Helical" evidence="7">
    <location>
        <begin position="83"/>
        <end position="102"/>
    </location>
</feature>
<dbReference type="InterPro" id="IPR050171">
    <property type="entry name" value="MFS_Transporters"/>
</dbReference>
<dbReference type="GeneID" id="69119153"/>
<proteinExistence type="predicted"/>
<feature type="domain" description="Major facilitator superfamily (MFS) profile" evidence="8">
    <location>
        <begin position="18"/>
        <end position="391"/>
    </location>
</feature>
<evidence type="ECO:0000256" key="4">
    <source>
        <dbReference type="ARBA" id="ARBA00022692"/>
    </source>
</evidence>
<dbReference type="Pfam" id="PF07690">
    <property type="entry name" value="MFS_1"/>
    <property type="match status" value="1"/>
</dbReference>
<protein>
    <submittedName>
        <fullName evidence="9">MFS transporter</fullName>
    </submittedName>
</protein>
<feature type="transmembrane region" description="Helical" evidence="7">
    <location>
        <begin position="219"/>
        <end position="239"/>
    </location>
</feature>
<sequence>MTDSATEERLVTGYAGRLLVAVSVGWLAIQAGRLVLSPSLPAVKADLGISDAQAGFAFTLLWGLYALLQYPSGRLSDALSRKTLLASGLALVVVGFGALASAPNYALFLLGAAVVGAGAGLYPTAARALVSDLYTEKRGRAFGLHTASGDVGGVASAGLAALVLAVATWRWAFLPVVAVALAILVSLHLWSREAYVFERRSLDVRDTADRLLRGSRFRWLLVAYTLYAFTWQATAAFLPTFLEVGKQFDPLVAQVAFGVLFGVGAVVKPTAGTLSDRLPRRTITVGALLLGAVSLAGVVLADSPVASVAAVVAFAAGLMAFPPVMQSYLMDAFPDDSAGGDLGAMRTVYIGIGALGPTYVGTVATAADYRVAFWGLVVALLASAALVAVTT</sequence>
<dbReference type="RefSeq" id="WP_232571026.1">
    <property type="nucleotide sequence ID" value="NZ_CP089466.1"/>
</dbReference>
<feature type="transmembrane region" description="Helical" evidence="7">
    <location>
        <begin position="108"/>
        <end position="130"/>
    </location>
</feature>
<feature type="transmembrane region" description="Helical" evidence="7">
    <location>
        <begin position="52"/>
        <end position="71"/>
    </location>
</feature>
<organism evidence="9 10">
    <name type="scientific">Halobacterium litoreum</name>
    <dbReference type="NCBI Taxonomy" id="2039234"/>
    <lineage>
        <taxon>Archaea</taxon>
        <taxon>Methanobacteriati</taxon>
        <taxon>Methanobacteriota</taxon>
        <taxon>Stenosarchaea group</taxon>
        <taxon>Halobacteria</taxon>
        <taxon>Halobacteriales</taxon>
        <taxon>Halobacteriaceae</taxon>
        <taxon>Halobacterium</taxon>
    </lineage>
</organism>
<keyword evidence="4 7" id="KW-0812">Transmembrane</keyword>
<name>A0ABD5NEV2_9EURY</name>
<dbReference type="InterPro" id="IPR011701">
    <property type="entry name" value="MFS"/>
</dbReference>
<dbReference type="InterPro" id="IPR020846">
    <property type="entry name" value="MFS_dom"/>
</dbReference>
<dbReference type="GO" id="GO:0005886">
    <property type="term" value="C:plasma membrane"/>
    <property type="evidence" value="ECO:0007669"/>
    <property type="project" value="UniProtKB-SubCell"/>
</dbReference>
<evidence type="ECO:0000256" key="2">
    <source>
        <dbReference type="ARBA" id="ARBA00022448"/>
    </source>
</evidence>
<reference evidence="9 10" key="1">
    <citation type="journal article" date="2019" name="Int. J. Syst. Evol. Microbiol.">
        <title>The Global Catalogue of Microorganisms (GCM) 10K type strain sequencing project: providing services to taxonomists for standard genome sequencing and annotation.</title>
        <authorList>
            <consortium name="The Broad Institute Genomics Platform"/>
            <consortium name="The Broad Institute Genome Sequencing Center for Infectious Disease"/>
            <person name="Wu L."/>
            <person name="Ma J."/>
        </authorList>
    </citation>
    <scope>NUCLEOTIDE SEQUENCE [LARGE SCALE GENOMIC DNA]</scope>
    <source>
        <strain evidence="9 10">CGMCC 1.12562</strain>
    </source>
</reference>
<dbReference type="Gene3D" id="1.20.1250.20">
    <property type="entry name" value="MFS general substrate transporter like domains"/>
    <property type="match status" value="1"/>
</dbReference>
<accession>A0ABD5NEV2</accession>
<comment type="subcellular location">
    <subcellularLocation>
        <location evidence="1">Cell membrane</location>
        <topology evidence="1">Multi-pass membrane protein</topology>
    </subcellularLocation>
</comment>
<evidence type="ECO:0000313" key="9">
    <source>
        <dbReference type="EMBL" id="MFC3477855.1"/>
    </source>
</evidence>
<dbReference type="EMBL" id="JBHRWN010000002">
    <property type="protein sequence ID" value="MFC3477855.1"/>
    <property type="molecule type" value="Genomic_DNA"/>
</dbReference>
<keyword evidence="3" id="KW-1003">Cell membrane</keyword>
<dbReference type="PANTHER" id="PTHR23517:SF3">
    <property type="entry name" value="INTEGRAL MEMBRANE TRANSPORT PROTEIN"/>
    <property type="match status" value="1"/>
</dbReference>
<comment type="caution">
    <text evidence="9">The sequence shown here is derived from an EMBL/GenBank/DDBJ whole genome shotgun (WGS) entry which is preliminary data.</text>
</comment>
<evidence type="ECO:0000256" key="7">
    <source>
        <dbReference type="SAM" id="Phobius"/>
    </source>
</evidence>
<feature type="transmembrane region" description="Helical" evidence="7">
    <location>
        <begin position="171"/>
        <end position="190"/>
    </location>
</feature>
<evidence type="ECO:0000259" key="8">
    <source>
        <dbReference type="PROSITE" id="PS50850"/>
    </source>
</evidence>
<evidence type="ECO:0000256" key="3">
    <source>
        <dbReference type="ARBA" id="ARBA00022475"/>
    </source>
</evidence>
<dbReference type="Proteomes" id="UP001595660">
    <property type="component" value="Unassembled WGS sequence"/>
</dbReference>
<feature type="transmembrane region" description="Helical" evidence="7">
    <location>
        <begin position="307"/>
        <end position="325"/>
    </location>
</feature>
<keyword evidence="2" id="KW-0813">Transport</keyword>
<dbReference type="SUPFAM" id="SSF103473">
    <property type="entry name" value="MFS general substrate transporter"/>
    <property type="match status" value="1"/>
</dbReference>
<gene>
    <name evidence="9" type="ORF">ACFOKC_08960</name>
</gene>
<evidence type="ECO:0000313" key="10">
    <source>
        <dbReference type="Proteomes" id="UP001595660"/>
    </source>
</evidence>
<dbReference type="AlphaFoldDB" id="A0ABD5NEV2"/>
<keyword evidence="5 7" id="KW-1133">Transmembrane helix</keyword>
<evidence type="ECO:0000256" key="6">
    <source>
        <dbReference type="ARBA" id="ARBA00023136"/>
    </source>
</evidence>
<dbReference type="PROSITE" id="PS50850">
    <property type="entry name" value="MFS"/>
    <property type="match status" value="1"/>
</dbReference>
<dbReference type="PANTHER" id="PTHR23517">
    <property type="entry name" value="RESISTANCE PROTEIN MDTM, PUTATIVE-RELATED-RELATED"/>
    <property type="match status" value="1"/>
</dbReference>
<dbReference type="InterPro" id="IPR036259">
    <property type="entry name" value="MFS_trans_sf"/>
</dbReference>
<feature type="transmembrane region" description="Helical" evidence="7">
    <location>
        <begin position="283"/>
        <end position="301"/>
    </location>
</feature>